<proteinExistence type="predicted"/>
<dbReference type="CDD" id="cd00093">
    <property type="entry name" value="HTH_XRE"/>
    <property type="match status" value="1"/>
</dbReference>
<dbReference type="AlphaFoldDB" id="A0A1R4H9R7"/>
<dbReference type="SUPFAM" id="SSF47413">
    <property type="entry name" value="lambda repressor-like DNA-binding domains"/>
    <property type="match status" value="1"/>
</dbReference>
<dbReference type="Gene3D" id="1.10.260.40">
    <property type="entry name" value="lambda repressor-like DNA-binding domains"/>
    <property type="match status" value="1"/>
</dbReference>
<dbReference type="OrthoDB" id="8526848at2"/>
<dbReference type="Proteomes" id="UP000195442">
    <property type="component" value="Unassembled WGS sequence"/>
</dbReference>
<accession>A0A1R4H9R7</accession>
<dbReference type="EMBL" id="FUKJ01000223">
    <property type="protein sequence ID" value="SJM92917.1"/>
    <property type="molecule type" value="Genomic_DNA"/>
</dbReference>
<dbReference type="PROSITE" id="PS50943">
    <property type="entry name" value="HTH_CROC1"/>
    <property type="match status" value="1"/>
</dbReference>
<name>A0A1R4H9R7_9GAMM</name>
<feature type="domain" description="HTH cro/C1-type" evidence="1">
    <location>
        <begin position="62"/>
        <end position="108"/>
    </location>
</feature>
<dbReference type="InterPro" id="IPR010982">
    <property type="entry name" value="Lambda_DNA-bd_dom_sf"/>
</dbReference>
<dbReference type="GO" id="GO:0003677">
    <property type="term" value="F:DNA binding"/>
    <property type="evidence" value="ECO:0007669"/>
    <property type="project" value="InterPro"/>
</dbReference>
<sequence>MNIDTEIRHVTKTGANLFLELDFEPNEAARFHAESQQHINDALVLKEQLMDELSRWITGNHLKQDEVAKLLNVSRPRVSDLVNKKTSKFTLDTLVNMLSCIGKPVRLVVS</sequence>
<keyword evidence="3" id="KW-1185">Reference proteome</keyword>
<dbReference type="Pfam" id="PF13744">
    <property type="entry name" value="HTH_37"/>
    <property type="match status" value="1"/>
</dbReference>
<gene>
    <name evidence="2" type="ORF">CRENPOLYSF2_30006</name>
</gene>
<dbReference type="SMART" id="SM00530">
    <property type="entry name" value="HTH_XRE"/>
    <property type="match status" value="1"/>
</dbReference>
<reference evidence="3" key="1">
    <citation type="submission" date="2017-02" db="EMBL/GenBank/DDBJ databases">
        <authorList>
            <person name="Daims H."/>
        </authorList>
    </citation>
    <scope>NUCLEOTIDE SEQUENCE [LARGE SCALE GENOMIC DNA]</scope>
</reference>
<dbReference type="InterPro" id="IPR001387">
    <property type="entry name" value="Cro/C1-type_HTH"/>
</dbReference>
<evidence type="ECO:0000259" key="1">
    <source>
        <dbReference type="PROSITE" id="PS50943"/>
    </source>
</evidence>
<evidence type="ECO:0000313" key="2">
    <source>
        <dbReference type="EMBL" id="SJM92917.1"/>
    </source>
</evidence>
<evidence type="ECO:0000313" key="3">
    <source>
        <dbReference type="Proteomes" id="UP000195442"/>
    </source>
</evidence>
<protein>
    <submittedName>
        <fullName evidence="2">Uncharacterized conserved small protein-like protein</fullName>
    </submittedName>
</protein>
<organism evidence="2 3">
    <name type="scientific">Crenothrix polyspora</name>
    <dbReference type="NCBI Taxonomy" id="360316"/>
    <lineage>
        <taxon>Bacteria</taxon>
        <taxon>Pseudomonadati</taxon>
        <taxon>Pseudomonadota</taxon>
        <taxon>Gammaproteobacteria</taxon>
        <taxon>Methylococcales</taxon>
        <taxon>Crenotrichaceae</taxon>
        <taxon>Crenothrix</taxon>
    </lineage>
</organism>
<dbReference type="InterPro" id="IPR039554">
    <property type="entry name" value="HigA2-like_HTH"/>
</dbReference>
<dbReference type="RefSeq" id="WP_087147168.1">
    <property type="nucleotide sequence ID" value="NZ_FUKJ01000223.1"/>
</dbReference>